<keyword evidence="1" id="KW-0732">Signal</keyword>
<accession>A0A918NIK9</accession>
<dbReference type="SUPFAM" id="SSF75169">
    <property type="entry name" value="DsrEFH-like"/>
    <property type="match status" value="1"/>
</dbReference>
<proteinExistence type="predicted"/>
<dbReference type="Pfam" id="PF02635">
    <property type="entry name" value="DsrE"/>
    <property type="match status" value="1"/>
</dbReference>
<dbReference type="AlphaFoldDB" id="A0A918NIK9"/>
<organism evidence="2 3">
    <name type="scientific">Litorimonas cladophorae</name>
    <dbReference type="NCBI Taxonomy" id="1220491"/>
    <lineage>
        <taxon>Bacteria</taxon>
        <taxon>Pseudomonadati</taxon>
        <taxon>Pseudomonadota</taxon>
        <taxon>Alphaproteobacteria</taxon>
        <taxon>Maricaulales</taxon>
        <taxon>Robiginitomaculaceae</taxon>
    </lineage>
</organism>
<dbReference type="Proteomes" id="UP000600865">
    <property type="component" value="Unassembled WGS sequence"/>
</dbReference>
<dbReference type="InterPro" id="IPR003787">
    <property type="entry name" value="Sulphur_relay_DsrE/F-like"/>
</dbReference>
<name>A0A918NIK9_9PROT</name>
<reference evidence="2 3" key="1">
    <citation type="journal article" date="2014" name="Int. J. Syst. Evol. Microbiol.">
        <title>Complete genome sequence of Corynebacterium casei LMG S-19264T (=DSM 44701T), isolated from a smear-ripened cheese.</title>
        <authorList>
            <consortium name="US DOE Joint Genome Institute (JGI-PGF)"/>
            <person name="Walter F."/>
            <person name="Albersmeier A."/>
            <person name="Kalinowski J."/>
            <person name="Ruckert C."/>
        </authorList>
    </citation>
    <scope>NUCLEOTIDE SEQUENCE [LARGE SCALE GENOMIC DNA]</scope>
    <source>
        <strain evidence="2 3">KCTC 23968</strain>
    </source>
</reference>
<dbReference type="RefSeq" id="WP_189585230.1">
    <property type="nucleotide sequence ID" value="NZ_BMYV01000002.1"/>
</dbReference>
<evidence type="ECO:0000313" key="2">
    <source>
        <dbReference type="EMBL" id="GGX70227.1"/>
    </source>
</evidence>
<evidence type="ECO:0008006" key="4">
    <source>
        <dbReference type="Google" id="ProtNLM"/>
    </source>
</evidence>
<gene>
    <name evidence="2" type="ORF">GCM10011309_20390</name>
</gene>
<evidence type="ECO:0000313" key="3">
    <source>
        <dbReference type="Proteomes" id="UP000600865"/>
    </source>
</evidence>
<feature type="signal peptide" evidence="1">
    <location>
        <begin position="1"/>
        <end position="24"/>
    </location>
</feature>
<protein>
    <recommendedName>
        <fullName evidence="4">Intracellular sulfur oxidation DsrE/DsrF family protein</fullName>
    </recommendedName>
</protein>
<feature type="chain" id="PRO_5037295076" description="Intracellular sulfur oxidation DsrE/DsrF family protein" evidence="1">
    <location>
        <begin position="25"/>
        <end position="184"/>
    </location>
</feature>
<dbReference type="Gene3D" id="3.40.1260.10">
    <property type="entry name" value="DsrEFH-like"/>
    <property type="match status" value="1"/>
</dbReference>
<dbReference type="EMBL" id="BMYV01000002">
    <property type="protein sequence ID" value="GGX70227.1"/>
    <property type="molecule type" value="Genomic_DNA"/>
</dbReference>
<comment type="caution">
    <text evidence="2">The sequence shown here is derived from an EMBL/GenBank/DDBJ whole genome shotgun (WGS) entry which is preliminary data.</text>
</comment>
<evidence type="ECO:0000256" key="1">
    <source>
        <dbReference type="SAM" id="SignalP"/>
    </source>
</evidence>
<keyword evidence="3" id="KW-1185">Reference proteome</keyword>
<dbReference type="PANTHER" id="PTHR37691:SF1">
    <property type="entry name" value="BLR3518 PROTEIN"/>
    <property type="match status" value="1"/>
</dbReference>
<dbReference type="PANTHER" id="PTHR37691">
    <property type="entry name" value="BLR3518 PROTEIN"/>
    <property type="match status" value="1"/>
</dbReference>
<dbReference type="InterPro" id="IPR027396">
    <property type="entry name" value="DsrEFH-like"/>
</dbReference>
<sequence>MKSKYILGVVLACLAIGHVTPTWADETAFTKGPVFENMGQTAPVETDFTIPKRAKFAIAFDTATPAKVGDINKTLNTAARFINMHVAAGVKQERIKLAVIVHGKAAFDLTSASYYGEKYDDAANVNEAAIKALTDNGVRIILCGQTAAYYDIDNADLLPGVEMALSAMTAHAILQQQGYTLNPF</sequence>